<keyword evidence="2" id="KW-0472">Membrane</keyword>
<accession>A0A6A5CA02</accession>
<dbReference type="VEuPathDB" id="AmoebaDB:NF0082040"/>
<comment type="caution">
    <text evidence="3">The sequence shown here is derived from an EMBL/GenBank/DDBJ whole genome shotgun (WGS) entry which is preliminary data.</text>
</comment>
<feature type="transmembrane region" description="Helical" evidence="2">
    <location>
        <begin position="549"/>
        <end position="571"/>
    </location>
</feature>
<feature type="transmembrane region" description="Helical" evidence="2">
    <location>
        <begin position="293"/>
        <end position="316"/>
    </location>
</feature>
<dbReference type="AlphaFoldDB" id="A0A6A5CA02"/>
<keyword evidence="2" id="KW-1133">Transmembrane helix</keyword>
<dbReference type="Proteomes" id="UP000444721">
    <property type="component" value="Unassembled WGS sequence"/>
</dbReference>
<proteinExistence type="predicted"/>
<dbReference type="GeneID" id="68115164"/>
<feature type="compositionally biased region" description="Polar residues" evidence="1">
    <location>
        <begin position="620"/>
        <end position="639"/>
    </location>
</feature>
<dbReference type="VEuPathDB" id="AmoebaDB:FDP41_007946"/>
<dbReference type="VEuPathDB" id="AmoebaDB:NfTy_004700"/>
<feature type="transmembrane region" description="Helical" evidence="2">
    <location>
        <begin position="394"/>
        <end position="418"/>
    </location>
</feature>
<reference evidence="3 4" key="1">
    <citation type="journal article" date="2019" name="Sci. Rep.">
        <title>Nanopore sequencing improves the draft genome of the human pathogenic amoeba Naegleria fowleri.</title>
        <authorList>
            <person name="Liechti N."/>
            <person name="Schurch N."/>
            <person name="Bruggmann R."/>
            <person name="Wittwer M."/>
        </authorList>
    </citation>
    <scope>NUCLEOTIDE SEQUENCE [LARGE SCALE GENOMIC DNA]</scope>
    <source>
        <strain evidence="3 4">ATCC 30894</strain>
    </source>
</reference>
<evidence type="ECO:0000313" key="4">
    <source>
        <dbReference type="Proteomes" id="UP000444721"/>
    </source>
</evidence>
<feature type="transmembrane region" description="Helical" evidence="2">
    <location>
        <begin position="439"/>
        <end position="463"/>
    </location>
</feature>
<sequence>MMKQKTIGIAELTVLVTSVFTCFSVLLQAKPLNDLSRGLVLTTLPYPENRDISYTNRISQSYYVVQFVLDNTKIDLCDSSNLIKSMNNIDPRFDIPIQNSSSILDHSICVDYFCDCSIDSNVCFNLTINLMNNSTFRMQYFRMINFCIHCDNFHSQAFRNAISMNNHGQCQSKFPSYESLQTSMLKHCNHKINLQSIDTIISNSSFNTLNFNVGILDWRFFQPGVYYSSIYLSNHSKTTLDNTLHLYNILFVSETVNPVMCWCRNEWGEKFSFQCADAYYTFLLPYKYIGSPIVIFFLFSINLILFIVYIIIPLALTKQEIISSRLKSLIANQATSTFLPNIVWKIIFEELLYSDLRPTILLFLLCSVLLILLENFILFIWNFRFFFDAIGSDLLMGCFRSIAIWCFSFAYISLLVHWGHIVDLLDSSTTKRTLSRRNLIILAAMYAFNIVTLIVGAIGCIILEGTFPLFAVAAICMIVCPNILIVVFSAYSWIIFKKLRHSQKNISELKFTKKMVLFNLVLIVSFLAAAVFLPTYIDTWDLFGIYVGLYRSPFIDVTSSIILLFITYILANDVEISKHYSTSVSDILLCNWFKDNKQNRTSKEKINHGGDIASKHKSKQIQPQQPSNDSTPSPSVDQV</sequence>
<feature type="transmembrane region" description="Helical" evidence="2">
    <location>
        <begin position="360"/>
        <end position="382"/>
    </location>
</feature>
<name>A0A6A5CA02_NAEFO</name>
<feature type="transmembrane region" description="Helical" evidence="2">
    <location>
        <begin position="469"/>
        <end position="496"/>
    </location>
</feature>
<evidence type="ECO:0000256" key="2">
    <source>
        <dbReference type="SAM" id="Phobius"/>
    </source>
</evidence>
<keyword evidence="4" id="KW-1185">Reference proteome</keyword>
<dbReference type="EMBL" id="VFQX01000004">
    <property type="protein sequence ID" value="KAF0984031.1"/>
    <property type="molecule type" value="Genomic_DNA"/>
</dbReference>
<dbReference type="RefSeq" id="XP_044568744.1">
    <property type="nucleotide sequence ID" value="XM_044711746.1"/>
</dbReference>
<dbReference type="OrthoDB" id="10377905at2759"/>
<organism evidence="3 4">
    <name type="scientific">Naegleria fowleri</name>
    <name type="common">Brain eating amoeba</name>
    <dbReference type="NCBI Taxonomy" id="5763"/>
    <lineage>
        <taxon>Eukaryota</taxon>
        <taxon>Discoba</taxon>
        <taxon>Heterolobosea</taxon>
        <taxon>Tetramitia</taxon>
        <taxon>Eutetramitia</taxon>
        <taxon>Vahlkampfiidae</taxon>
        <taxon>Naegleria</taxon>
    </lineage>
</organism>
<evidence type="ECO:0000256" key="1">
    <source>
        <dbReference type="SAM" id="MobiDB-lite"/>
    </source>
</evidence>
<feature type="region of interest" description="Disordered" evidence="1">
    <location>
        <begin position="602"/>
        <end position="639"/>
    </location>
</feature>
<protein>
    <submittedName>
        <fullName evidence="3">Uncharacterized protein</fullName>
    </submittedName>
</protein>
<feature type="transmembrane region" description="Helical" evidence="2">
    <location>
        <begin position="516"/>
        <end position="537"/>
    </location>
</feature>
<evidence type="ECO:0000313" key="3">
    <source>
        <dbReference type="EMBL" id="KAF0984031.1"/>
    </source>
</evidence>
<keyword evidence="2" id="KW-0812">Transmembrane</keyword>
<gene>
    <name evidence="3" type="ORF">FDP41_007946</name>
</gene>